<evidence type="ECO:0000313" key="1">
    <source>
        <dbReference type="EMBL" id="KAI3692522.1"/>
    </source>
</evidence>
<evidence type="ECO:0000313" key="2">
    <source>
        <dbReference type="Proteomes" id="UP001055879"/>
    </source>
</evidence>
<accession>A0ACB8Z425</accession>
<organism evidence="1 2">
    <name type="scientific">Arctium lappa</name>
    <name type="common">Greater burdock</name>
    <name type="synonym">Lappa major</name>
    <dbReference type="NCBI Taxonomy" id="4217"/>
    <lineage>
        <taxon>Eukaryota</taxon>
        <taxon>Viridiplantae</taxon>
        <taxon>Streptophyta</taxon>
        <taxon>Embryophyta</taxon>
        <taxon>Tracheophyta</taxon>
        <taxon>Spermatophyta</taxon>
        <taxon>Magnoliopsida</taxon>
        <taxon>eudicotyledons</taxon>
        <taxon>Gunneridae</taxon>
        <taxon>Pentapetalae</taxon>
        <taxon>asterids</taxon>
        <taxon>campanulids</taxon>
        <taxon>Asterales</taxon>
        <taxon>Asteraceae</taxon>
        <taxon>Carduoideae</taxon>
        <taxon>Cardueae</taxon>
        <taxon>Arctiinae</taxon>
        <taxon>Arctium</taxon>
    </lineage>
</organism>
<proteinExistence type="predicted"/>
<reference evidence="2" key="1">
    <citation type="journal article" date="2022" name="Mol. Ecol. Resour.">
        <title>The genomes of chicory, endive, great burdock and yacon provide insights into Asteraceae palaeo-polyploidization history and plant inulin production.</title>
        <authorList>
            <person name="Fan W."/>
            <person name="Wang S."/>
            <person name="Wang H."/>
            <person name="Wang A."/>
            <person name="Jiang F."/>
            <person name="Liu H."/>
            <person name="Zhao H."/>
            <person name="Xu D."/>
            <person name="Zhang Y."/>
        </authorList>
    </citation>
    <scope>NUCLEOTIDE SEQUENCE [LARGE SCALE GENOMIC DNA]</scope>
    <source>
        <strain evidence="2">cv. Niubang</strain>
    </source>
</reference>
<protein>
    <submittedName>
        <fullName evidence="1">Uncharacterized protein</fullName>
    </submittedName>
</protein>
<dbReference type="EMBL" id="CM042057">
    <property type="protein sequence ID" value="KAI3692522.1"/>
    <property type="molecule type" value="Genomic_DNA"/>
</dbReference>
<name>A0ACB8Z425_ARCLA</name>
<keyword evidence="2" id="KW-1185">Reference proteome</keyword>
<gene>
    <name evidence="1" type="ORF">L6452_32339</name>
</gene>
<dbReference type="Proteomes" id="UP001055879">
    <property type="component" value="Linkage Group LG11"/>
</dbReference>
<sequence length="144" mass="15560">MLRSGSKACPGKDQRKNNLLVQVLGGKKFKWVSGVGWVPGLIKIPRNGKDWEPQVPEVGTRPGKCQTTKTQETGSRQGIRGAGSRHGAGSYRVPGDGMTPGDHEPGRYRESVLAPEKQCIGKHSHPGSWDNVRDTGTYLGTGKQ</sequence>
<comment type="caution">
    <text evidence="1">The sequence shown here is derived from an EMBL/GenBank/DDBJ whole genome shotgun (WGS) entry which is preliminary data.</text>
</comment>
<reference evidence="1 2" key="2">
    <citation type="journal article" date="2022" name="Mol. Ecol. Resour.">
        <title>The genomes of chicory, endive, great burdock and yacon provide insights into Asteraceae paleo-polyploidization history and plant inulin production.</title>
        <authorList>
            <person name="Fan W."/>
            <person name="Wang S."/>
            <person name="Wang H."/>
            <person name="Wang A."/>
            <person name="Jiang F."/>
            <person name="Liu H."/>
            <person name="Zhao H."/>
            <person name="Xu D."/>
            <person name="Zhang Y."/>
        </authorList>
    </citation>
    <scope>NUCLEOTIDE SEQUENCE [LARGE SCALE GENOMIC DNA]</scope>
    <source>
        <strain evidence="2">cv. Niubang</strain>
    </source>
</reference>